<dbReference type="STRING" id="321339.SAMN05444340_10584"/>
<keyword evidence="1" id="KW-1133">Transmembrane helix</keyword>
<feature type="transmembrane region" description="Helical" evidence="1">
    <location>
        <begin position="34"/>
        <end position="58"/>
    </location>
</feature>
<proteinExistence type="predicted"/>
<evidence type="ECO:0000259" key="2">
    <source>
        <dbReference type="Pfam" id="PF11127"/>
    </source>
</evidence>
<dbReference type="InterPro" id="IPR021309">
    <property type="entry name" value="YgaP-like_TM"/>
</dbReference>
<keyword evidence="4" id="KW-1185">Reference proteome</keyword>
<evidence type="ECO:0000313" key="3">
    <source>
        <dbReference type="EMBL" id="SDY27365.1"/>
    </source>
</evidence>
<sequence>MIERNLGDSERMVRATVGIAGVVLFFFLTGWLQWAALVVGVVLLVTAAIGWCPPYALLGINTNRRRS</sequence>
<keyword evidence="1" id="KW-0812">Transmembrane</keyword>
<dbReference type="Proteomes" id="UP000199286">
    <property type="component" value="Unassembled WGS sequence"/>
</dbReference>
<evidence type="ECO:0000256" key="1">
    <source>
        <dbReference type="SAM" id="Phobius"/>
    </source>
</evidence>
<dbReference type="AlphaFoldDB" id="A0A1H3IJ11"/>
<gene>
    <name evidence="3" type="ORF">SAMN05444340_10584</name>
</gene>
<feature type="transmembrane region" description="Helical" evidence="1">
    <location>
        <begin position="12"/>
        <end position="28"/>
    </location>
</feature>
<dbReference type="RefSeq" id="WP_245710816.1">
    <property type="nucleotide sequence ID" value="NZ_FNPF01000005.1"/>
</dbReference>
<accession>A0A1H3IJ11</accession>
<feature type="domain" description="Inner membrane protein YgaP-like transmembrane" evidence="2">
    <location>
        <begin position="3"/>
        <end position="65"/>
    </location>
</feature>
<dbReference type="Gene3D" id="6.10.140.1340">
    <property type="match status" value="1"/>
</dbReference>
<reference evidence="3 4" key="1">
    <citation type="submission" date="2016-10" db="EMBL/GenBank/DDBJ databases">
        <authorList>
            <person name="de Groot N.N."/>
        </authorList>
    </citation>
    <scope>NUCLEOTIDE SEQUENCE [LARGE SCALE GENOMIC DNA]</scope>
    <source>
        <strain evidence="3 4">DSM 26880</strain>
    </source>
</reference>
<keyword evidence="1" id="KW-0472">Membrane</keyword>
<protein>
    <recommendedName>
        <fullName evidence="2">Inner membrane protein YgaP-like transmembrane domain-containing protein</fullName>
    </recommendedName>
</protein>
<dbReference type="Pfam" id="PF11127">
    <property type="entry name" value="YgaP-like_TM"/>
    <property type="match status" value="1"/>
</dbReference>
<dbReference type="EMBL" id="FNPF01000005">
    <property type="protein sequence ID" value="SDY27365.1"/>
    <property type="molecule type" value="Genomic_DNA"/>
</dbReference>
<name>A0A1H3IJ11_9RHOB</name>
<organism evidence="3 4">
    <name type="scientific">Citreimonas salinaria</name>
    <dbReference type="NCBI Taxonomy" id="321339"/>
    <lineage>
        <taxon>Bacteria</taxon>
        <taxon>Pseudomonadati</taxon>
        <taxon>Pseudomonadota</taxon>
        <taxon>Alphaproteobacteria</taxon>
        <taxon>Rhodobacterales</taxon>
        <taxon>Roseobacteraceae</taxon>
        <taxon>Citreimonas</taxon>
    </lineage>
</organism>
<evidence type="ECO:0000313" key="4">
    <source>
        <dbReference type="Proteomes" id="UP000199286"/>
    </source>
</evidence>